<dbReference type="GO" id="GO:0004853">
    <property type="term" value="F:uroporphyrinogen decarboxylase activity"/>
    <property type="evidence" value="ECO:0007669"/>
    <property type="project" value="InterPro"/>
</dbReference>
<dbReference type="InterPro" id="IPR052024">
    <property type="entry name" value="Methanogen_methyltrans"/>
</dbReference>
<dbReference type="Gene3D" id="3.20.20.210">
    <property type="match status" value="1"/>
</dbReference>
<accession>A0A0F9UPN0</accession>
<dbReference type="EMBL" id="LAZR01000073">
    <property type="protein sequence ID" value="KKN95100.1"/>
    <property type="molecule type" value="Genomic_DNA"/>
</dbReference>
<organism evidence="2">
    <name type="scientific">marine sediment metagenome</name>
    <dbReference type="NCBI Taxonomy" id="412755"/>
    <lineage>
        <taxon>unclassified sequences</taxon>
        <taxon>metagenomes</taxon>
        <taxon>ecological metagenomes</taxon>
    </lineage>
</organism>
<dbReference type="InterPro" id="IPR038071">
    <property type="entry name" value="UROD/MetE-like_sf"/>
</dbReference>
<name>A0A0F9UPN0_9ZZZZ</name>
<feature type="domain" description="Uroporphyrinogen decarboxylase (URO-D)" evidence="1">
    <location>
        <begin position="169"/>
        <end position="367"/>
    </location>
</feature>
<dbReference type="PANTHER" id="PTHR47099">
    <property type="entry name" value="METHYLCOBAMIDE:COM METHYLTRANSFERASE MTBA"/>
    <property type="match status" value="1"/>
</dbReference>
<comment type="caution">
    <text evidence="2">The sequence shown here is derived from an EMBL/GenBank/DDBJ whole genome shotgun (WGS) entry which is preliminary data.</text>
</comment>
<dbReference type="AlphaFoldDB" id="A0A0F9UPN0"/>
<dbReference type="SUPFAM" id="SSF51726">
    <property type="entry name" value="UROD/MetE-like"/>
    <property type="match status" value="1"/>
</dbReference>
<protein>
    <recommendedName>
        <fullName evidence="1">Uroporphyrinogen decarboxylase (URO-D) domain-containing protein</fullName>
    </recommendedName>
</protein>
<evidence type="ECO:0000313" key="2">
    <source>
        <dbReference type="EMBL" id="KKN95100.1"/>
    </source>
</evidence>
<sequence length="371" mass="40809">MTKKEAFLAAVRGEQPDVVPVAPLIHGRFAHKTLGRSDWKAIFEVHQMIGSCYHRGPLGIDIPVTLPDGYAYESGEDRPRAGGGFESDLVIRTPGRTMTGKNVWGMIPDDPLVGKMVDYPIKDRDDWLAYMDLLEKHIAGAGEPDYSMLNEALAFMGDDGMAGVGMVCGYAILGNNRSMQGLMLDLFDEPDLMGELFDLERVRVARHVDAFCASQTEVAWLDVCWATGSQLSPAWLEKWVLPDIVLMMDKVRQAPGKYAGLYTLGPIREYLPMFADAGVHFVETFEPNEGNITLAEAKKLYGGTMCLMGNFDCLVLAFGSADDARREARRCLDEGMPGGGYVLATADEVPANTKLDNLKAMVETVQEFGTY</sequence>
<dbReference type="GO" id="GO:0006779">
    <property type="term" value="P:porphyrin-containing compound biosynthetic process"/>
    <property type="evidence" value="ECO:0007669"/>
    <property type="project" value="InterPro"/>
</dbReference>
<gene>
    <name evidence="2" type="ORF">LCGC14_0181690</name>
</gene>
<reference evidence="2" key="1">
    <citation type="journal article" date="2015" name="Nature">
        <title>Complex archaea that bridge the gap between prokaryotes and eukaryotes.</title>
        <authorList>
            <person name="Spang A."/>
            <person name="Saw J.H."/>
            <person name="Jorgensen S.L."/>
            <person name="Zaremba-Niedzwiedzka K."/>
            <person name="Martijn J."/>
            <person name="Lind A.E."/>
            <person name="van Eijk R."/>
            <person name="Schleper C."/>
            <person name="Guy L."/>
            <person name="Ettema T.J."/>
        </authorList>
    </citation>
    <scope>NUCLEOTIDE SEQUENCE</scope>
</reference>
<dbReference type="PANTHER" id="PTHR47099:SF1">
    <property type="entry name" value="METHYLCOBAMIDE:COM METHYLTRANSFERASE MTBA"/>
    <property type="match status" value="1"/>
</dbReference>
<dbReference type="Pfam" id="PF01208">
    <property type="entry name" value="URO-D"/>
    <property type="match status" value="1"/>
</dbReference>
<dbReference type="InterPro" id="IPR000257">
    <property type="entry name" value="Uroporphyrinogen_deCOase"/>
</dbReference>
<proteinExistence type="predicted"/>
<evidence type="ECO:0000259" key="1">
    <source>
        <dbReference type="Pfam" id="PF01208"/>
    </source>
</evidence>